<dbReference type="EMBL" id="JAENIL010000004">
    <property type="protein sequence ID" value="MBK1875763.1"/>
    <property type="molecule type" value="Genomic_DNA"/>
</dbReference>
<sequence>MKRIHTLTFVTWLAFSSIAASSDLNCGHQAVIGFFELEKYGCKSEGEILQALKKRFPYESSNTELMMEIMNRGDDIDAPFKMDYKDRRLVFSLACMTKVERGNKPRKVSRVVFGFGSNHKLENLETDFTGVDTPSNPTE</sequence>
<organism evidence="2 3">
    <name type="scientific">Pelagicoccus mobilis</name>
    <dbReference type="NCBI Taxonomy" id="415221"/>
    <lineage>
        <taxon>Bacteria</taxon>
        <taxon>Pseudomonadati</taxon>
        <taxon>Verrucomicrobiota</taxon>
        <taxon>Opitutia</taxon>
        <taxon>Puniceicoccales</taxon>
        <taxon>Pelagicoccaceae</taxon>
        <taxon>Pelagicoccus</taxon>
    </lineage>
</organism>
<evidence type="ECO:0000256" key="1">
    <source>
        <dbReference type="SAM" id="SignalP"/>
    </source>
</evidence>
<feature type="chain" id="PRO_5037692501" description="DUF3718 domain-containing protein" evidence="1">
    <location>
        <begin position="20"/>
        <end position="139"/>
    </location>
</feature>
<evidence type="ECO:0000313" key="3">
    <source>
        <dbReference type="Proteomes" id="UP000617628"/>
    </source>
</evidence>
<dbReference type="RefSeq" id="WP_200353981.1">
    <property type="nucleotide sequence ID" value="NZ_JAENIL010000004.1"/>
</dbReference>
<keyword evidence="3" id="KW-1185">Reference proteome</keyword>
<dbReference type="AlphaFoldDB" id="A0A934RYA8"/>
<name>A0A934RYA8_9BACT</name>
<accession>A0A934RYA8</accession>
<gene>
    <name evidence="2" type="ORF">JIN87_02725</name>
</gene>
<comment type="caution">
    <text evidence="2">The sequence shown here is derived from an EMBL/GenBank/DDBJ whole genome shotgun (WGS) entry which is preliminary data.</text>
</comment>
<keyword evidence="1" id="KW-0732">Signal</keyword>
<evidence type="ECO:0000313" key="2">
    <source>
        <dbReference type="EMBL" id="MBK1875763.1"/>
    </source>
</evidence>
<feature type="signal peptide" evidence="1">
    <location>
        <begin position="1"/>
        <end position="19"/>
    </location>
</feature>
<protein>
    <recommendedName>
        <fullName evidence="4">DUF3718 domain-containing protein</fullName>
    </recommendedName>
</protein>
<evidence type="ECO:0008006" key="4">
    <source>
        <dbReference type="Google" id="ProtNLM"/>
    </source>
</evidence>
<proteinExistence type="predicted"/>
<reference evidence="2" key="1">
    <citation type="submission" date="2021-01" db="EMBL/GenBank/DDBJ databases">
        <title>Modified the classification status of verrucomicrobia.</title>
        <authorList>
            <person name="Feng X."/>
        </authorList>
    </citation>
    <scope>NUCLEOTIDE SEQUENCE</scope>
    <source>
        <strain evidence="2">KCTC 13126</strain>
    </source>
</reference>
<dbReference type="Proteomes" id="UP000617628">
    <property type="component" value="Unassembled WGS sequence"/>
</dbReference>